<dbReference type="AlphaFoldDB" id="A0A437R0P5"/>
<proteinExistence type="predicted"/>
<reference evidence="2 3" key="1">
    <citation type="submission" date="2019-01" db="EMBL/GenBank/DDBJ databases">
        <authorList>
            <person name="Chen W.-M."/>
        </authorList>
    </citation>
    <scope>NUCLEOTIDE SEQUENCE [LARGE SCALE GENOMIC DNA]</scope>
    <source>
        <strain evidence="2 3">KYPC3</strain>
    </source>
</reference>
<evidence type="ECO:0000313" key="3">
    <source>
        <dbReference type="Proteomes" id="UP000283077"/>
    </source>
</evidence>
<evidence type="ECO:0000256" key="1">
    <source>
        <dbReference type="SAM" id="Phobius"/>
    </source>
</evidence>
<accession>A0A437R0P5</accession>
<gene>
    <name evidence="2" type="ORF">EOE67_07105</name>
</gene>
<comment type="caution">
    <text evidence="2">The sequence shown here is derived from an EMBL/GenBank/DDBJ whole genome shotgun (WGS) entry which is preliminary data.</text>
</comment>
<protein>
    <submittedName>
        <fullName evidence="2">DUF2970 domain-containing protein</fullName>
    </submittedName>
</protein>
<feature type="transmembrane region" description="Helical" evidence="1">
    <location>
        <begin position="39"/>
        <end position="62"/>
    </location>
</feature>
<name>A0A437R0P5_9GAMM</name>
<sequence length="63" mass="6862">MSNKPTLKQIIKAVAGAFIGVQSEQQRQQDFNSQSPLPYIIVGVVMTMLFVIGLITIVSLVLS</sequence>
<dbReference type="EMBL" id="SACS01000005">
    <property type="protein sequence ID" value="RVU40356.1"/>
    <property type="molecule type" value="Genomic_DNA"/>
</dbReference>
<keyword evidence="1" id="KW-0472">Membrane</keyword>
<dbReference type="InterPro" id="IPR021344">
    <property type="entry name" value="DUF2970"/>
</dbReference>
<keyword evidence="1" id="KW-0812">Transmembrane</keyword>
<dbReference type="RefSeq" id="WP_127698335.1">
    <property type="nucleotide sequence ID" value="NZ_SACS01000005.1"/>
</dbReference>
<keyword evidence="1" id="KW-1133">Transmembrane helix</keyword>
<dbReference type="Pfam" id="PF11174">
    <property type="entry name" value="DUF2970"/>
    <property type="match status" value="1"/>
</dbReference>
<dbReference type="OrthoDB" id="5625885at2"/>
<keyword evidence="3" id="KW-1185">Reference proteome</keyword>
<evidence type="ECO:0000313" key="2">
    <source>
        <dbReference type="EMBL" id="RVU40356.1"/>
    </source>
</evidence>
<organism evidence="2 3">
    <name type="scientific">Rheinheimera riviphila</name>
    <dbReference type="NCBI Taxonomy" id="1834037"/>
    <lineage>
        <taxon>Bacteria</taxon>
        <taxon>Pseudomonadati</taxon>
        <taxon>Pseudomonadota</taxon>
        <taxon>Gammaproteobacteria</taxon>
        <taxon>Chromatiales</taxon>
        <taxon>Chromatiaceae</taxon>
        <taxon>Rheinheimera</taxon>
    </lineage>
</organism>
<dbReference type="Proteomes" id="UP000283077">
    <property type="component" value="Unassembled WGS sequence"/>
</dbReference>